<feature type="domain" description="Guanylate cyclase" evidence="2">
    <location>
        <begin position="39"/>
        <end position="167"/>
    </location>
</feature>
<dbReference type="Pfam" id="PF00211">
    <property type="entry name" value="Guanylate_cyc"/>
    <property type="match status" value="1"/>
</dbReference>
<sequence>MTCPVCGTVAVPGARFCHNCGAALPAAATLPAAERRVVTVLFGDLSDFTSWSEDLDPERVGAVTDRVLAALAGAVKTFGGHVDKLTGDGIMAVFGAPVAHEDDAERAVRAALSMQRAVRRVLDDERGGGAPLGLRVGLNTGDVIAGIQAAIEYTVIGDTVNTAARVH</sequence>
<proteinExistence type="inferred from homology"/>
<comment type="caution">
    <text evidence="3">The sequence shown here is derived from an EMBL/GenBank/DDBJ whole genome shotgun (WGS) entry which is preliminary data.</text>
</comment>
<dbReference type="PANTHER" id="PTHR43081:SF1">
    <property type="entry name" value="ADENYLATE CYCLASE, TERMINAL-DIFFERENTIATION SPECIFIC"/>
    <property type="match status" value="1"/>
</dbReference>
<evidence type="ECO:0000259" key="2">
    <source>
        <dbReference type="PROSITE" id="PS50125"/>
    </source>
</evidence>
<comment type="similarity">
    <text evidence="1">Belongs to the adenylyl cyclase class-3 family.</text>
</comment>
<dbReference type="SMART" id="SM00044">
    <property type="entry name" value="CYCc"/>
    <property type="match status" value="1"/>
</dbReference>
<protein>
    <submittedName>
        <fullName evidence="3">Adenylate/guanylate cyclase domain-containing protein</fullName>
    </submittedName>
</protein>
<gene>
    <name evidence="3" type="ORF">E1091_19190</name>
</gene>
<evidence type="ECO:0000313" key="3">
    <source>
        <dbReference type="EMBL" id="TDB80682.1"/>
    </source>
</evidence>
<dbReference type="SUPFAM" id="SSF55073">
    <property type="entry name" value="Nucleotide cyclase"/>
    <property type="match status" value="1"/>
</dbReference>
<evidence type="ECO:0000313" key="4">
    <source>
        <dbReference type="Proteomes" id="UP000295626"/>
    </source>
</evidence>
<feature type="non-terminal residue" evidence="3">
    <location>
        <position position="167"/>
    </location>
</feature>
<dbReference type="Gene3D" id="3.30.70.1230">
    <property type="entry name" value="Nucleotide cyclase"/>
    <property type="match status" value="1"/>
</dbReference>
<organism evidence="3 4">
    <name type="scientific">Micromonospora fluostatini</name>
    <dbReference type="NCBI Taxonomy" id="1629071"/>
    <lineage>
        <taxon>Bacteria</taxon>
        <taxon>Bacillati</taxon>
        <taxon>Actinomycetota</taxon>
        <taxon>Actinomycetes</taxon>
        <taxon>Micromonosporales</taxon>
        <taxon>Micromonosporaceae</taxon>
        <taxon>Micromonospora</taxon>
    </lineage>
</organism>
<dbReference type="EMBL" id="SMKE01001085">
    <property type="protein sequence ID" value="TDB80682.1"/>
    <property type="molecule type" value="Genomic_DNA"/>
</dbReference>
<dbReference type="PANTHER" id="PTHR43081">
    <property type="entry name" value="ADENYLATE CYCLASE, TERMINAL-DIFFERENTIATION SPECIFIC-RELATED"/>
    <property type="match status" value="1"/>
</dbReference>
<reference evidence="3 4" key="1">
    <citation type="submission" date="2019-02" db="EMBL/GenBank/DDBJ databases">
        <title>Draft genome sequences of novel Actinobacteria.</title>
        <authorList>
            <person name="Sahin N."/>
            <person name="Ay H."/>
            <person name="Saygin H."/>
        </authorList>
    </citation>
    <scope>NUCLEOTIDE SEQUENCE [LARGE SCALE GENOMIC DNA]</scope>
    <source>
        <strain evidence="3 4">JCM 30529</strain>
    </source>
</reference>
<dbReference type="PROSITE" id="PS50125">
    <property type="entry name" value="GUANYLATE_CYCLASE_2"/>
    <property type="match status" value="1"/>
</dbReference>
<accession>A0ABY2DBZ4</accession>
<name>A0ABY2DBZ4_9ACTN</name>
<dbReference type="Proteomes" id="UP000295626">
    <property type="component" value="Unassembled WGS sequence"/>
</dbReference>
<dbReference type="CDD" id="cd07302">
    <property type="entry name" value="CHD"/>
    <property type="match status" value="1"/>
</dbReference>
<dbReference type="InterPro" id="IPR050697">
    <property type="entry name" value="Adenylyl/Guanylyl_Cyclase_3/4"/>
</dbReference>
<dbReference type="InterPro" id="IPR001054">
    <property type="entry name" value="A/G_cyclase"/>
</dbReference>
<keyword evidence="4" id="KW-1185">Reference proteome</keyword>
<dbReference type="InterPro" id="IPR029787">
    <property type="entry name" value="Nucleotide_cyclase"/>
</dbReference>
<evidence type="ECO:0000256" key="1">
    <source>
        <dbReference type="ARBA" id="ARBA00005381"/>
    </source>
</evidence>